<feature type="region of interest" description="Disordered" evidence="1">
    <location>
        <begin position="187"/>
        <end position="296"/>
    </location>
</feature>
<feature type="region of interest" description="Disordered" evidence="1">
    <location>
        <begin position="861"/>
        <end position="882"/>
    </location>
</feature>
<organism evidence="3 4">
    <name type="scientific">Cladophialophora bantiana (strain ATCC 10958 / CBS 173.52 / CDC B-1940 / NIH 8579)</name>
    <name type="common">Xylohypha bantiana</name>
    <dbReference type="NCBI Taxonomy" id="1442370"/>
    <lineage>
        <taxon>Eukaryota</taxon>
        <taxon>Fungi</taxon>
        <taxon>Dikarya</taxon>
        <taxon>Ascomycota</taxon>
        <taxon>Pezizomycotina</taxon>
        <taxon>Eurotiomycetes</taxon>
        <taxon>Chaetothyriomycetidae</taxon>
        <taxon>Chaetothyriales</taxon>
        <taxon>Herpotrichiellaceae</taxon>
        <taxon>Cladophialophora</taxon>
    </lineage>
</organism>
<feature type="compositionally biased region" description="Polar residues" evidence="1">
    <location>
        <begin position="573"/>
        <end position="582"/>
    </location>
</feature>
<keyword evidence="2" id="KW-1133">Transmembrane helix</keyword>
<dbReference type="OrthoDB" id="3363151at2759"/>
<feature type="compositionally biased region" description="Basic and acidic residues" evidence="1">
    <location>
        <begin position="266"/>
        <end position="281"/>
    </location>
</feature>
<dbReference type="GeneID" id="27697064"/>
<feature type="region of interest" description="Disordered" evidence="1">
    <location>
        <begin position="537"/>
        <end position="594"/>
    </location>
</feature>
<dbReference type="AlphaFoldDB" id="A0A0D2F053"/>
<keyword evidence="2" id="KW-0812">Transmembrane</keyword>
<dbReference type="EMBL" id="KN846984">
    <property type="protein sequence ID" value="KIW95551.1"/>
    <property type="molecule type" value="Genomic_DNA"/>
</dbReference>
<dbReference type="Proteomes" id="UP000053789">
    <property type="component" value="Unassembled WGS sequence"/>
</dbReference>
<feature type="compositionally biased region" description="Polar residues" evidence="1">
    <location>
        <begin position="314"/>
        <end position="326"/>
    </location>
</feature>
<protein>
    <submittedName>
        <fullName evidence="3">Uncharacterized protein</fullName>
    </submittedName>
</protein>
<evidence type="ECO:0000313" key="3">
    <source>
        <dbReference type="EMBL" id="KIW95551.1"/>
    </source>
</evidence>
<sequence>MPIKHAHSSDDVLPSFTSRLVHKVSSSLGTFKVKKQASSDREEIGRLRNQRSLRHTTKFCYNETICNRELVKQSAAFHTDATNDRRAQPSTERSGEIEPLFDGGTRSQRGFRSHTLKAVPEVDASPIAPDRSRRKTIAFVGNRLDQEVKQVRADTTPVKKARGESSATCSDMHRVVDSDDYLLARGANPRTGVVTPGSRSASSSIDRNQNDLSRVGRQVPSSRWRQRGDQWISMDLDEPTSPSTSPTDRPREHQYQALRTPQKLATRGERDPLLDHGKMQSDHPVNPSHGRGATDQFHQDHLGASVKAERLQSGVEQAISQDNQKLSRPIKRKPVGSTPGRSNAEPVSHPQRGTNESTDTVLRNPKFSSEVRSSSAPDHPRGHLFPPHTVKKTLPRTPTDGSENGSQTADDSFLGLSQTGQQVDVPSSKTSNISGRHSLEKELPCLPTNNGLYQSTSDMTLYPTTPKGENEATMPMRESPTVRIAASQGPRDGDLVYPYIRTARLTYPAPPTARHIKRLGERVVPFPIYDNPLRRLSPLMRTTGPKVESPRVPSPREMMVSRRTRPGLVPFPNITTIPTDISTGGPHPPRPQPPDQRLMMNRGQYGFRWRPPPSDSTDIITNTTMNMYTDTMMSIPMPRIRPRAMTRPPLPTRAEGMYGVPGTAPTCNRSDQIDIDARRPWTPSGMPSGVELVAREDLGVAETNPIPKSLKSRLQPFQGPSMVNDLPLEHAEMSPGGFGLMRKCSNCNHGFVGVKLHNTDSVTPTSALQKNVDKPSEGAKYLHPKGSPIPRLPQDRSPQQNGQIQHEMLTLSHKSVDVVDERDHSICCPECCKLDCHEGCLGHPSSTCASTPTKSLWLEAQSSTSSCEPETQEEVKAAGTEGKGKFTRLAAVRSVLKRSPKKEEQSKSGSHIQVALSKVAPVELSMQPPIPATSARYDSVKRLPDAVAAALGAMELPSHKRRREALTAAFSGIGPSQQTGSASRPIIHRRQRSSSLPILGIGVTSRRGSGNAQYQRATSGGSWLRIPSPLGSVMSCSNSSKDGSWRSRNVSTASITTFELQVPSFASLTACGSCAVVGDVLLIPLQAARMWIRNHPHILAFGREVVQGAWIMTQLMMRTGWRLWATVFVYSKTGKIKFYVSKGETAGGFVLDLARSLLYLITFAAVSTLVIRVLGLVIWLLGIIGWVVRAVFWVLKGIMGVGQVR</sequence>
<feature type="compositionally biased region" description="Polar residues" evidence="1">
    <location>
        <begin position="351"/>
        <end position="376"/>
    </location>
</feature>
<feature type="region of interest" description="Disordered" evidence="1">
    <location>
        <begin position="310"/>
        <end position="491"/>
    </location>
</feature>
<dbReference type="RefSeq" id="XP_016622220.1">
    <property type="nucleotide sequence ID" value="XM_016761882.1"/>
</dbReference>
<proteinExistence type="predicted"/>
<feature type="compositionally biased region" description="Polar residues" evidence="1">
    <location>
        <begin position="197"/>
        <end position="212"/>
    </location>
</feature>
<keyword evidence="2" id="KW-0472">Membrane</keyword>
<dbReference type="HOGENOM" id="CLU_271693_0_0_1"/>
<evidence type="ECO:0000256" key="1">
    <source>
        <dbReference type="SAM" id="MobiDB-lite"/>
    </source>
</evidence>
<accession>A0A0D2F053</accession>
<feature type="region of interest" description="Disordered" evidence="1">
    <location>
        <begin position="765"/>
        <end position="803"/>
    </location>
</feature>
<gene>
    <name evidence="3" type="ORF">Z519_04136</name>
</gene>
<feature type="compositionally biased region" description="Polar residues" evidence="1">
    <location>
        <begin position="399"/>
        <end position="435"/>
    </location>
</feature>
<name>A0A0D2F053_CLAB1</name>
<feature type="compositionally biased region" description="Polar residues" evidence="1">
    <location>
        <begin position="447"/>
        <end position="463"/>
    </location>
</feature>
<feature type="region of interest" description="Disordered" evidence="1">
    <location>
        <begin position="76"/>
        <end position="108"/>
    </location>
</feature>
<evidence type="ECO:0000256" key="2">
    <source>
        <dbReference type="SAM" id="Phobius"/>
    </source>
</evidence>
<reference evidence="3" key="1">
    <citation type="submission" date="2015-01" db="EMBL/GenBank/DDBJ databases">
        <title>The Genome Sequence of Cladophialophora bantiana CBS 173.52.</title>
        <authorList>
            <consortium name="The Broad Institute Genomics Platform"/>
            <person name="Cuomo C."/>
            <person name="de Hoog S."/>
            <person name="Gorbushina A."/>
            <person name="Stielow B."/>
            <person name="Teixiera M."/>
            <person name="Abouelleil A."/>
            <person name="Chapman S.B."/>
            <person name="Priest M."/>
            <person name="Young S.K."/>
            <person name="Wortman J."/>
            <person name="Nusbaum C."/>
            <person name="Birren B."/>
        </authorList>
    </citation>
    <scope>NUCLEOTIDE SEQUENCE [LARGE SCALE GENOMIC DNA]</scope>
    <source>
        <strain evidence="3">CBS 173.52</strain>
    </source>
</reference>
<dbReference type="VEuPathDB" id="FungiDB:Z519_04136"/>
<feature type="transmembrane region" description="Helical" evidence="2">
    <location>
        <begin position="1176"/>
        <end position="1195"/>
    </location>
</feature>
<keyword evidence="4" id="KW-1185">Reference proteome</keyword>
<evidence type="ECO:0000313" key="4">
    <source>
        <dbReference type="Proteomes" id="UP000053789"/>
    </source>
</evidence>